<dbReference type="EMBL" id="KQ972669">
    <property type="protein sequence ID" value="EFA11686.1"/>
    <property type="molecule type" value="Genomic_DNA"/>
</dbReference>
<dbReference type="InParanoid" id="D7EI89"/>
<sequence>MTDGTFIFHYLNYHKLEKYSSNIHQLLHVSILCYRLKGIVCVYRGESSARPSILNSSSTHEPLANQQDRSLLFNITRREVLEKKSTKETTEQKKRAKEENREEDLEKRIDGEEKR</sequence>
<reference evidence="2 3" key="1">
    <citation type="journal article" date="2008" name="Nature">
        <title>The genome of the model beetle and pest Tribolium castaneum.</title>
        <authorList>
            <consortium name="Tribolium Genome Sequencing Consortium"/>
            <person name="Richards S."/>
            <person name="Gibbs R.A."/>
            <person name="Weinstock G.M."/>
            <person name="Brown S.J."/>
            <person name="Denell R."/>
            <person name="Beeman R.W."/>
            <person name="Gibbs R."/>
            <person name="Beeman R.W."/>
            <person name="Brown S.J."/>
            <person name="Bucher G."/>
            <person name="Friedrich M."/>
            <person name="Grimmelikhuijzen C.J."/>
            <person name="Klingler M."/>
            <person name="Lorenzen M."/>
            <person name="Richards S."/>
            <person name="Roth S."/>
            <person name="Schroder R."/>
            <person name="Tautz D."/>
            <person name="Zdobnov E.M."/>
            <person name="Muzny D."/>
            <person name="Gibbs R.A."/>
            <person name="Weinstock G.M."/>
            <person name="Attaway T."/>
            <person name="Bell S."/>
            <person name="Buhay C.J."/>
            <person name="Chandrabose M.N."/>
            <person name="Chavez D."/>
            <person name="Clerk-Blankenburg K.P."/>
            <person name="Cree A."/>
            <person name="Dao M."/>
            <person name="Davis C."/>
            <person name="Chacko J."/>
            <person name="Dinh H."/>
            <person name="Dugan-Rocha S."/>
            <person name="Fowler G."/>
            <person name="Garner T.T."/>
            <person name="Garnes J."/>
            <person name="Gnirke A."/>
            <person name="Hawes A."/>
            <person name="Hernandez J."/>
            <person name="Hines S."/>
            <person name="Holder M."/>
            <person name="Hume J."/>
            <person name="Jhangiani S.N."/>
            <person name="Joshi V."/>
            <person name="Khan Z.M."/>
            <person name="Jackson L."/>
            <person name="Kovar C."/>
            <person name="Kowis A."/>
            <person name="Lee S."/>
            <person name="Lewis L.R."/>
            <person name="Margolis J."/>
            <person name="Morgan M."/>
            <person name="Nazareth L.V."/>
            <person name="Nguyen N."/>
            <person name="Okwuonu G."/>
            <person name="Parker D."/>
            <person name="Richards S."/>
            <person name="Ruiz S.J."/>
            <person name="Santibanez J."/>
            <person name="Savard J."/>
            <person name="Scherer S.E."/>
            <person name="Schneider B."/>
            <person name="Sodergren E."/>
            <person name="Tautz D."/>
            <person name="Vattahil S."/>
            <person name="Villasana D."/>
            <person name="White C.S."/>
            <person name="Wright R."/>
            <person name="Park Y."/>
            <person name="Beeman R.W."/>
            <person name="Lord J."/>
            <person name="Oppert B."/>
            <person name="Lorenzen M."/>
            <person name="Brown S."/>
            <person name="Wang L."/>
            <person name="Savard J."/>
            <person name="Tautz D."/>
            <person name="Richards S."/>
            <person name="Weinstock G."/>
            <person name="Gibbs R.A."/>
            <person name="Liu Y."/>
            <person name="Worley K."/>
            <person name="Weinstock G."/>
            <person name="Elsik C.G."/>
            <person name="Reese J.T."/>
            <person name="Elhaik E."/>
            <person name="Landan G."/>
            <person name="Graur D."/>
            <person name="Arensburger P."/>
            <person name="Atkinson P."/>
            <person name="Beeman R.W."/>
            <person name="Beidler J."/>
            <person name="Brown S.J."/>
            <person name="Demuth J.P."/>
            <person name="Drury D.W."/>
            <person name="Du Y.Z."/>
            <person name="Fujiwara H."/>
            <person name="Lorenzen M."/>
            <person name="Maselli V."/>
            <person name="Osanai M."/>
            <person name="Park Y."/>
            <person name="Robertson H.M."/>
            <person name="Tu Z."/>
            <person name="Wang J.J."/>
            <person name="Wang S."/>
            <person name="Richards S."/>
            <person name="Song H."/>
            <person name="Zhang L."/>
            <person name="Sodergren E."/>
            <person name="Werner D."/>
            <person name="Stanke M."/>
            <person name="Morgenstern B."/>
            <person name="Solovyev V."/>
            <person name="Kosarev P."/>
            <person name="Brown G."/>
            <person name="Chen H.C."/>
            <person name="Ermolaeva O."/>
            <person name="Hlavina W."/>
            <person name="Kapustin Y."/>
            <person name="Kiryutin B."/>
            <person name="Kitts P."/>
            <person name="Maglott D."/>
            <person name="Pruitt K."/>
            <person name="Sapojnikov V."/>
            <person name="Souvorov A."/>
            <person name="Mackey A.J."/>
            <person name="Waterhouse R.M."/>
            <person name="Wyder S."/>
            <person name="Zdobnov E.M."/>
            <person name="Zdobnov E.M."/>
            <person name="Wyder S."/>
            <person name="Kriventseva E.V."/>
            <person name="Kadowaki T."/>
            <person name="Bork P."/>
            <person name="Aranda M."/>
            <person name="Bao R."/>
            <person name="Beermann A."/>
            <person name="Berns N."/>
            <person name="Bolognesi R."/>
            <person name="Bonneton F."/>
            <person name="Bopp D."/>
            <person name="Brown S.J."/>
            <person name="Bucher G."/>
            <person name="Butts T."/>
            <person name="Chaumot A."/>
            <person name="Denell R.E."/>
            <person name="Ferrier D.E."/>
            <person name="Friedrich M."/>
            <person name="Gordon C.M."/>
            <person name="Jindra M."/>
            <person name="Klingler M."/>
            <person name="Lan Q."/>
            <person name="Lattorff H.M."/>
            <person name="Laudet V."/>
            <person name="von Levetsow C."/>
            <person name="Liu Z."/>
            <person name="Lutz R."/>
            <person name="Lynch J.A."/>
            <person name="da Fonseca R.N."/>
            <person name="Posnien N."/>
            <person name="Reuter R."/>
            <person name="Roth S."/>
            <person name="Savard J."/>
            <person name="Schinko J.B."/>
            <person name="Schmitt C."/>
            <person name="Schoppmeier M."/>
            <person name="Schroder R."/>
            <person name="Shippy T.D."/>
            <person name="Simonnet F."/>
            <person name="Marques-Souza H."/>
            <person name="Tautz D."/>
            <person name="Tomoyasu Y."/>
            <person name="Trauner J."/>
            <person name="Van der Zee M."/>
            <person name="Vervoort M."/>
            <person name="Wittkopp N."/>
            <person name="Wimmer E.A."/>
            <person name="Yang X."/>
            <person name="Jones A.K."/>
            <person name="Sattelle D.B."/>
            <person name="Ebert P.R."/>
            <person name="Nelson D."/>
            <person name="Scott J.G."/>
            <person name="Beeman R.W."/>
            <person name="Muthukrishnan S."/>
            <person name="Kramer K.J."/>
            <person name="Arakane Y."/>
            <person name="Beeman R.W."/>
            <person name="Zhu Q."/>
            <person name="Hogenkamp D."/>
            <person name="Dixit R."/>
            <person name="Oppert B."/>
            <person name="Jiang H."/>
            <person name="Zou Z."/>
            <person name="Marshall J."/>
            <person name="Elpidina E."/>
            <person name="Vinokurov K."/>
            <person name="Oppert C."/>
            <person name="Zou Z."/>
            <person name="Evans J."/>
            <person name="Lu Z."/>
            <person name="Zhao P."/>
            <person name="Sumathipala N."/>
            <person name="Altincicek B."/>
            <person name="Vilcinskas A."/>
            <person name="Williams M."/>
            <person name="Hultmark D."/>
            <person name="Hetru C."/>
            <person name="Jiang H."/>
            <person name="Grimmelikhuijzen C.J."/>
            <person name="Hauser F."/>
            <person name="Cazzamali G."/>
            <person name="Williamson M."/>
            <person name="Park Y."/>
            <person name="Li B."/>
            <person name="Tanaka Y."/>
            <person name="Predel R."/>
            <person name="Neupert S."/>
            <person name="Schachtner J."/>
            <person name="Verleyen P."/>
            <person name="Raible F."/>
            <person name="Bork P."/>
            <person name="Friedrich M."/>
            <person name="Walden K.K."/>
            <person name="Robertson H.M."/>
            <person name="Angeli S."/>
            <person name="Foret S."/>
            <person name="Bucher G."/>
            <person name="Schuetz S."/>
            <person name="Maleszka R."/>
            <person name="Wimmer E.A."/>
            <person name="Beeman R.W."/>
            <person name="Lorenzen M."/>
            <person name="Tomoyasu Y."/>
            <person name="Miller S.C."/>
            <person name="Grossmann D."/>
            <person name="Bucher G."/>
        </authorList>
    </citation>
    <scope>NUCLEOTIDE SEQUENCE [LARGE SCALE GENOMIC DNA]</scope>
    <source>
        <strain evidence="2 3">Georgia GA2</strain>
    </source>
</reference>
<dbReference type="Proteomes" id="UP000007266">
    <property type="component" value="Unassembled WGS sequence"/>
</dbReference>
<feature type="region of interest" description="Disordered" evidence="1">
    <location>
        <begin position="50"/>
        <end position="69"/>
    </location>
</feature>
<reference evidence="2 3" key="2">
    <citation type="journal article" date="2010" name="Nucleic Acids Res.">
        <title>BeetleBase in 2010: revisions to provide comprehensive genomic information for Tribolium castaneum.</title>
        <authorList>
            <person name="Kim H.S."/>
            <person name="Murphy T."/>
            <person name="Xia J."/>
            <person name="Caragea D."/>
            <person name="Park Y."/>
            <person name="Beeman R.W."/>
            <person name="Lorenzen M.D."/>
            <person name="Butcher S."/>
            <person name="Manak J.R."/>
            <person name="Brown S.J."/>
        </authorList>
    </citation>
    <scope>NUCLEOTIDE SEQUENCE [LARGE SCALE GENOMIC DNA]</scope>
    <source>
        <strain evidence="2 3">Georgia GA2</strain>
    </source>
</reference>
<evidence type="ECO:0000256" key="1">
    <source>
        <dbReference type="SAM" id="MobiDB-lite"/>
    </source>
</evidence>
<accession>D7EI89</accession>
<evidence type="ECO:0000313" key="3">
    <source>
        <dbReference type="Proteomes" id="UP000007266"/>
    </source>
</evidence>
<dbReference type="AlphaFoldDB" id="D7EI89"/>
<organism evidence="2 3">
    <name type="scientific">Tribolium castaneum</name>
    <name type="common">Red flour beetle</name>
    <dbReference type="NCBI Taxonomy" id="7070"/>
    <lineage>
        <taxon>Eukaryota</taxon>
        <taxon>Metazoa</taxon>
        <taxon>Ecdysozoa</taxon>
        <taxon>Arthropoda</taxon>
        <taxon>Hexapoda</taxon>
        <taxon>Insecta</taxon>
        <taxon>Pterygota</taxon>
        <taxon>Neoptera</taxon>
        <taxon>Endopterygota</taxon>
        <taxon>Coleoptera</taxon>
        <taxon>Polyphaga</taxon>
        <taxon>Cucujiformia</taxon>
        <taxon>Tenebrionidae</taxon>
        <taxon>Tenebrionidae incertae sedis</taxon>
        <taxon>Tribolium</taxon>
    </lineage>
</organism>
<dbReference type="HOGENOM" id="CLU_2112011_0_0_1"/>
<feature type="region of interest" description="Disordered" evidence="1">
    <location>
        <begin position="83"/>
        <end position="115"/>
    </location>
</feature>
<protein>
    <submittedName>
        <fullName evidence="2">Uncharacterized protein</fullName>
    </submittedName>
</protein>
<gene>
    <name evidence="2" type="primary">GLEAN_08550</name>
    <name evidence="2" type="ORF">TcasGA2_TC008550</name>
</gene>
<keyword evidence="3" id="KW-1185">Reference proteome</keyword>
<proteinExistence type="predicted"/>
<evidence type="ECO:0000313" key="2">
    <source>
        <dbReference type="EMBL" id="EFA11686.1"/>
    </source>
</evidence>
<name>D7EI89_TRICA</name>